<dbReference type="AlphaFoldDB" id="A0A7G9YZI3"/>
<reference evidence="1" key="1">
    <citation type="submission" date="2020-06" db="EMBL/GenBank/DDBJ databases">
        <title>Unique genomic features of the anaerobic methanotrophic archaea.</title>
        <authorList>
            <person name="Chadwick G.L."/>
            <person name="Skennerton C.T."/>
            <person name="Laso-Perez R."/>
            <person name="Leu A.O."/>
            <person name="Speth D.R."/>
            <person name="Yu H."/>
            <person name="Morgan-Lang C."/>
            <person name="Hatzenpichler R."/>
            <person name="Goudeau D."/>
            <person name="Malmstrom R."/>
            <person name="Brazelton W.J."/>
            <person name="Woyke T."/>
            <person name="Hallam S.J."/>
            <person name="Tyson G.W."/>
            <person name="Wegener G."/>
            <person name="Boetius A."/>
            <person name="Orphan V."/>
        </authorList>
    </citation>
    <scope>NUCLEOTIDE SEQUENCE</scope>
</reference>
<evidence type="ECO:0000313" key="1">
    <source>
        <dbReference type="EMBL" id="QNO53417.1"/>
    </source>
</evidence>
<accession>A0A7G9YZI3</accession>
<evidence type="ECO:0008006" key="2">
    <source>
        <dbReference type="Google" id="ProtNLM"/>
    </source>
</evidence>
<protein>
    <recommendedName>
        <fullName evidence="2">Phage XkdN-like protein</fullName>
    </recommendedName>
</protein>
<sequence length="121" mass="13428">MSKRRLTKEDILQGKERQEVLYVKEYDAEVVIRPLTDGELTEVFSLLGNVPLKEDGTPDISKMDVTKNFEALGLAASLGLVEPKLTVEEVSEMKFGVPEFIGTKVLEISGVTSSEEVKKKL</sequence>
<gene>
    <name evidence="1" type="ORF">JNHLJEBA_00027</name>
</gene>
<proteinExistence type="predicted"/>
<dbReference type="EMBL" id="MT631541">
    <property type="protein sequence ID" value="QNO53417.1"/>
    <property type="molecule type" value="Genomic_DNA"/>
</dbReference>
<organism evidence="1">
    <name type="scientific">Candidatus Methanophagaceae archaeon ANME-1 ERB6</name>
    <dbReference type="NCBI Taxonomy" id="2759912"/>
    <lineage>
        <taxon>Archaea</taxon>
        <taxon>Methanobacteriati</taxon>
        <taxon>Methanobacteriota</taxon>
        <taxon>Stenosarchaea group</taxon>
        <taxon>Methanomicrobia</taxon>
        <taxon>Candidatus Methanophagales</taxon>
        <taxon>Candidatus Methanophagaceae</taxon>
    </lineage>
</organism>
<name>A0A7G9YZI3_9EURY</name>